<dbReference type="AlphaFoldDB" id="A0A089LWY7"/>
<sequence length="298" mass="32641">MKRSTSRTSMLYTMGFLFCLIAAFAVFFLGVKIGADKAEAQYAQKNPNSVAHDPNALYQESDLVTFYHSVFSPYREFKREWNDKVDRLASGSASPSQTLSSLRKLADETSSQVTETALFANSPLLEQGQLNILKSLRLFSEAADKATSAGSAATAKELRTGELAQGAVKYGLTGQNNYYSAMLSWGAGSSSSIPSDIGNPKVISFAEWKKMPLLLKNANIAQILLNRGIFADYDPQDVTAKIDSLVNTGSTESLNLTNVQGAITLLVSTGALSEQEFSKWRLQYYAKETLPQLPFFFD</sequence>
<accession>A0A089LWY7</accession>
<name>A0A089LWY7_9BACL</name>
<reference evidence="1 2" key="1">
    <citation type="submission" date="2014-08" db="EMBL/GenBank/DDBJ databases">
        <title>Comparative genomics of the Paenibacillus odorifer group.</title>
        <authorList>
            <person name="den Bakker H.C."/>
            <person name="Tsai Y.-C."/>
            <person name="Martin N."/>
            <person name="Korlach J."/>
            <person name="Wiedmann M."/>
        </authorList>
    </citation>
    <scope>NUCLEOTIDE SEQUENCE [LARGE SCALE GENOMIC DNA]</scope>
    <source>
        <strain evidence="1 2">DSM 14472</strain>
    </source>
</reference>
<evidence type="ECO:0000313" key="2">
    <source>
        <dbReference type="Proteomes" id="UP000029507"/>
    </source>
</evidence>
<gene>
    <name evidence="1" type="ORF">PSTEL_17660</name>
</gene>
<proteinExistence type="predicted"/>
<organism evidence="1 2">
    <name type="scientific">Paenibacillus stellifer</name>
    <dbReference type="NCBI Taxonomy" id="169760"/>
    <lineage>
        <taxon>Bacteria</taxon>
        <taxon>Bacillati</taxon>
        <taxon>Bacillota</taxon>
        <taxon>Bacilli</taxon>
        <taxon>Bacillales</taxon>
        <taxon>Paenibacillaceae</taxon>
        <taxon>Paenibacillus</taxon>
    </lineage>
</organism>
<protein>
    <submittedName>
        <fullName evidence="1">Uncharacterized protein</fullName>
    </submittedName>
</protein>
<dbReference type="EMBL" id="CP009286">
    <property type="protein sequence ID" value="AIQ64660.1"/>
    <property type="molecule type" value="Genomic_DNA"/>
</dbReference>
<evidence type="ECO:0000313" key="1">
    <source>
        <dbReference type="EMBL" id="AIQ64660.1"/>
    </source>
</evidence>
<dbReference type="Proteomes" id="UP000029507">
    <property type="component" value="Chromosome"/>
</dbReference>
<dbReference type="RefSeq" id="WP_038697097.1">
    <property type="nucleotide sequence ID" value="NZ_CP009286.1"/>
</dbReference>
<dbReference type="KEGG" id="pste:PSTEL_17660"/>
<keyword evidence="2" id="KW-1185">Reference proteome</keyword>
<dbReference type="STRING" id="169760.PSTEL_17660"/>
<dbReference type="OrthoDB" id="2649144at2"/>
<dbReference type="HOGENOM" id="CLU_917781_0_0_9"/>